<dbReference type="EMBL" id="CAEZZV010000122">
    <property type="protein sequence ID" value="CAB4782879.1"/>
    <property type="molecule type" value="Genomic_DNA"/>
</dbReference>
<keyword evidence="13" id="KW-0464">Manganese</keyword>
<dbReference type="GO" id="GO:0005737">
    <property type="term" value="C:cytoplasm"/>
    <property type="evidence" value="ECO:0007669"/>
    <property type="project" value="UniProtKB-SubCell"/>
</dbReference>
<dbReference type="Gene3D" id="3.30.420.10">
    <property type="entry name" value="Ribonuclease H-like superfamily/Ribonuclease H"/>
    <property type="match status" value="1"/>
</dbReference>
<organism evidence="19">
    <name type="scientific">freshwater metagenome</name>
    <dbReference type="NCBI Taxonomy" id="449393"/>
    <lineage>
        <taxon>unclassified sequences</taxon>
        <taxon>metagenomes</taxon>
        <taxon>ecological metagenomes</taxon>
    </lineage>
</organism>
<keyword evidence="10" id="KW-0479">Metal-binding</keyword>
<evidence type="ECO:0000256" key="8">
    <source>
        <dbReference type="ARBA" id="ARBA00022490"/>
    </source>
</evidence>
<comment type="catalytic activity">
    <reaction evidence="1">
        <text>Endonucleolytic cleavage to 5'-phosphomonoester.</text>
        <dbReference type="EC" id="3.1.26.4"/>
    </reaction>
</comment>
<evidence type="ECO:0000256" key="13">
    <source>
        <dbReference type="ARBA" id="ARBA00023211"/>
    </source>
</evidence>
<evidence type="ECO:0000256" key="7">
    <source>
        <dbReference type="ARBA" id="ARBA00019179"/>
    </source>
</evidence>
<dbReference type="GO" id="GO:0006298">
    <property type="term" value="P:mismatch repair"/>
    <property type="evidence" value="ECO:0007669"/>
    <property type="project" value="TreeGrafter"/>
</dbReference>
<evidence type="ECO:0000313" key="15">
    <source>
        <dbReference type="EMBL" id="CAB4534718.1"/>
    </source>
</evidence>
<keyword evidence="11" id="KW-0255">Endonuclease</keyword>
<dbReference type="EMBL" id="CAFBQJ010000154">
    <property type="protein sequence ID" value="CAB5051052.1"/>
    <property type="molecule type" value="Genomic_DNA"/>
</dbReference>
<protein>
    <recommendedName>
        <fullName evidence="7">Ribonuclease HII</fullName>
        <ecNumber evidence="6">3.1.26.4</ecNumber>
    </recommendedName>
</protein>
<evidence type="ECO:0000313" key="17">
    <source>
        <dbReference type="EMBL" id="CAB4782879.1"/>
    </source>
</evidence>
<evidence type="ECO:0000256" key="2">
    <source>
        <dbReference type="ARBA" id="ARBA00001936"/>
    </source>
</evidence>
<comment type="cofactor">
    <cofactor evidence="2">
        <name>Mn(2+)</name>
        <dbReference type="ChEBI" id="CHEBI:29035"/>
    </cofactor>
</comment>
<dbReference type="SUPFAM" id="SSF53098">
    <property type="entry name" value="Ribonuclease H-like"/>
    <property type="match status" value="1"/>
</dbReference>
<evidence type="ECO:0000259" key="14">
    <source>
        <dbReference type="PROSITE" id="PS51975"/>
    </source>
</evidence>
<dbReference type="EMBL" id="CAFBRX010000006">
    <property type="protein sequence ID" value="CAB5110255.1"/>
    <property type="molecule type" value="Genomic_DNA"/>
</dbReference>
<keyword evidence="8" id="KW-0963">Cytoplasm</keyword>
<dbReference type="PROSITE" id="PS51975">
    <property type="entry name" value="RNASE_H_2"/>
    <property type="match status" value="1"/>
</dbReference>
<accession>A0A6J7VT39</accession>
<dbReference type="CDD" id="cd07182">
    <property type="entry name" value="RNase_HII_bacteria_HII_like"/>
    <property type="match status" value="1"/>
</dbReference>
<dbReference type="InterPro" id="IPR022898">
    <property type="entry name" value="RNase_HII"/>
</dbReference>
<comment type="similarity">
    <text evidence="5">Belongs to the RNase HII family.</text>
</comment>
<evidence type="ECO:0000313" key="16">
    <source>
        <dbReference type="EMBL" id="CAB4606349.1"/>
    </source>
</evidence>
<proteinExistence type="inferred from homology"/>
<evidence type="ECO:0000256" key="5">
    <source>
        <dbReference type="ARBA" id="ARBA00007383"/>
    </source>
</evidence>
<dbReference type="InterPro" id="IPR001352">
    <property type="entry name" value="RNase_HII/HIII"/>
</dbReference>
<feature type="domain" description="RNase H type-2" evidence="14">
    <location>
        <begin position="24"/>
        <end position="215"/>
    </location>
</feature>
<evidence type="ECO:0000256" key="12">
    <source>
        <dbReference type="ARBA" id="ARBA00022801"/>
    </source>
</evidence>
<dbReference type="InterPro" id="IPR012337">
    <property type="entry name" value="RNaseH-like_sf"/>
</dbReference>
<name>A0A6J7VT39_9ZZZZ</name>
<dbReference type="EC" id="3.1.26.4" evidence="6"/>
<evidence type="ECO:0000313" key="19">
    <source>
        <dbReference type="EMBL" id="CAB5110255.1"/>
    </source>
</evidence>
<dbReference type="EMBL" id="CAEZUK010000190">
    <property type="protein sequence ID" value="CAB4606349.1"/>
    <property type="molecule type" value="Genomic_DNA"/>
</dbReference>
<evidence type="ECO:0000256" key="10">
    <source>
        <dbReference type="ARBA" id="ARBA00022723"/>
    </source>
</evidence>
<dbReference type="GO" id="GO:0043137">
    <property type="term" value="P:DNA replication, removal of RNA primer"/>
    <property type="evidence" value="ECO:0007669"/>
    <property type="project" value="TreeGrafter"/>
</dbReference>
<evidence type="ECO:0000256" key="11">
    <source>
        <dbReference type="ARBA" id="ARBA00022759"/>
    </source>
</evidence>
<evidence type="ECO:0000256" key="6">
    <source>
        <dbReference type="ARBA" id="ARBA00012180"/>
    </source>
</evidence>
<evidence type="ECO:0000313" key="18">
    <source>
        <dbReference type="EMBL" id="CAB5051052.1"/>
    </source>
</evidence>
<dbReference type="NCBIfam" id="NF000595">
    <property type="entry name" value="PRK00015.1-3"/>
    <property type="match status" value="1"/>
</dbReference>
<dbReference type="PANTHER" id="PTHR10954">
    <property type="entry name" value="RIBONUCLEASE H2 SUBUNIT A"/>
    <property type="match status" value="1"/>
</dbReference>
<dbReference type="HAMAP" id="MF_00052_B">
    <property type="entry name" value="RNase_HII_B"/>
    <property type="match status" value="1"/>
</dbReference>
<evidence type="ECO:0000256" key="4">
    <source>
        <dbReference type="ARBA" id="ARBA00004496"/>
    </source>
</evidence>
<dbReference type="GO" id="GO:0003723">
    <property type="term" value="F:RNA binding"/>
    <property type="evidence" value="ECO:0007669"/>
    <property type="project" value="InterPro"/>
</dbReference>
<keyword evidence="12" id="KW-0378">Hydrolase</keyword>
<gene>
    <name evidence="15" type="ORF">UFOPK1421_00259</name>
    <name evidence="16" type="ORF">UFOPK1820_01083</name>
    <name evidence="17" type="ORF">UFOPK2921_00970</name>
    <name evidence="18" type="ORF">UFOPK4275_00874</name>
    <name evidence="19" type="ORF">UFOPK4422_00124</name>
</gene>
<dbReference type="GO" id="GO:0004523">
    <property type="term" value="F:RNA-DNA hybrid ribonuclease activity"/>
    <property type="evidence" value="ECO:0007669"/>
    <property type="project" value="UniProtKB-EC"/>
</dbReference>
<dbReference type="AlphaFoldDB" id="A0A6J7VT39"/>
<comment type="cofactor">
    <cofactor evidence="3">
        <name>Mg(2+)</name>
        <dbReference type="ChEBI" id="CHEBI:18420"/>
    </cofactor>
</comment>
<evidence type="ECO:0000256" key="9">
    <source>
        <dbReference type="ARBA" id="ARBA00022722"/>
    </source>
</evidence>
<dbReference type="GO" id="GO:0046872">
    <property type="term" value="F:metal ion binding"/>
    <property type="evidence" value="ECO:0007669"/>
    <property type="project" value="UniProtKB-KW"/>
</dbReference>
<comment type="subcellular location">
    <subcellularLocation>
        <location evidence="4">Cytoplasm</location>
    </subcellularLocation>
</comment>
<evidence type="ECO:0000256" key="3">
    <source>
        <dbReference type="ARBA" id="ARBA00001946"/>
    </source>
</evidence>
<dbReference type="EMBL" id="CAEZSL010000017">
    <property type="protein sequence ID" value="CAB4534718.1"/>
    <property type="molecule type" value="Genomic_DNA"/>
</dbReference>
<dbReference type="GO" id="GO:0032299">
    <property type="term" value="C:ribonuclease H2 complex"/>
    <property type="evidence" value="ECO:0007669"/>
    <property type="project" value="TreeGrafter"/>
</dbReference>
<dbReference type="PANTHER" id="PTHR10954:SF18">
    <property type="entry name" value="RIBONUCLEASE HII"/>
    <property type="match status" value="1"/>
</dbReference>
<evidence type="ECO:0000256" key="1">
    <source>
        <dbReference type="ARBA" id="ARBA00000077"/>
    </source>
</evidence>
<sequence>MATRSAALVPTRDLERSLHQQGHQVIVGIDEVGKGSWAGPLAVGVAVLPLTGDLAGVRDSKSITEKSREAMFETVGNWCTSWAVGYASHLECDALGMADAQRLATKRALAQLTVVPDAAVVDGSWDFVTPLIPKVVMQVKGDTSVLSIAAASILAKVTRDRLMRQLAVDYPLWSLDTNKGYPCHWHRTALQGYGPSAIHRRSWAFMDNFVPWSGVPRIDRFDAPTLF</sequence>
<dbReference type="Pfam" id="PF01351">
    <property type="entry name" value="RNase_HII"/>
    <property type="match status" value="1"/>
</dbReference>
<keyword evidence="9" id="KW-0540">Nuclease</keyword>
<reference evidence="19" key="1">
    <citation type="submission" date="2020-05" db="EMBL/GenBank/DDBJ databases">
        <authorList>
            <person name="Chiriac C."/>
            <person name="Salcher M."/>
            <person name="Ghai R."/>
            <person name="Kavagutti S V."/>
        </authorList>
    </citation>
    <scope>NUCLEOTIDE SEQUENCE</scope>
</reference>
<dbReference type="InterPro" id="IPR036397">
    <property type="entry name" value="RNaseH_sf"/>
</dbReference>
<dbReference type="InterPro" id="IPR024567">
    <property type="entry name" value="RNase_HII/HIII_dom"/>
</dbReference>